<organism evidence="2 3">
    <name type="scientific">Roseateles koreensis</name>
    <dbReference type="NCBI Taxonomy" id="2987526"/>
    <lineage>
        <taxon>Bacteria</taxon>
        <taxon>Pseudomonadati</taxon>
        <taxon>Pseudomonadota</taxon>
        <taxon>Betaproteobacteria</taxon>
        <taxon>Burkholderiales</taxon>
        <taxon>Sphaerotilaceae</taxon>
        <taxon>Roseateles</taxon>
    </lineage>
</organism>
<keyword evidence="1" id="KW-0732">Signal</keyword>
<keyword evidence="3" id="KW-1185">Reference proteome</keyword>
<evidence type="ECO:0000313" key="3">
    <source>
        <dbReference type="Proteomes" id="UP001219862"/>
    </source>
</evidence>
<sequence length="177" mass="19618">MKTRFLIASMLALCGAFPVCAAVEVRFVSPEKFSDINFSAGDREQALRGLQSIIRELGEHHLPGYDLVIDVNNVDLAGEVRPVGRNMDMVRVMSNVTSPAIDLSYVLSAGGKVLRSGQANLRDMNYMDGIGRIDSSESLRYEKKMLDDWFAREFKSEISEVKAHSQDSAQSDKLTGK</sequence>
<dbReference type="InterPro" id="IPR021557">
    <property type="entry name" value="DUF3016"/>
</dbReference>
<dbReference type="RefSeq" id="WP_273597050.1">
    <property type="nucleotide sequence ID" value="NZ_JAQQXS010000010.1"/>
</dbReference>
<evidence type="ECO:0000256" key="1">
    <source>
        <dbReference type="SAM" id="SignalP"/>
    </source>
</evidence>
<gene>
    <name evidence="2" type="ORF">PRZ01_12105</name>
</gene>
<feature type="signal peptide" evidence="1">
    <location>
        <begin position="1"/>
        <end position="21"/>
    </location>
</feature>
<evidence type="ECO:0000313" key="2">
    <source>
        <dbReference type="EMBL" id="MDC8785935.1"/>
    </source>
</evidence>
<dbReference type="EMBL" id="JAQQXS010000010">
    <property type="protein sequence ID" value="MDC8785935.1"/>
    <property type="molecule type" value="Genomic_DNA"/>
</dbReference>
<protein>
    <submittedName>
        <fullName evidence="2">DUF3016 domain-containing protein</fullName>
    </submittedName>
</protein>
<dbReference type="Proteomes" id="UP001219862">
    <property type="component" value="Unassembled WGS sequence"/>
</dbReference>
<accession>A0ABT5KU26</accession>
<proteinExistence type="predicted"/>
<feature type="chain" id="PRO_5047373151" evidence="1">
    <location>
        <begin position="22"/>
        <end position="177"/>
    </location>
</feature>
<name>A0ABT5KU26_9BURK</name>
<dbReference type="Pfam" id="PF11454">
    <property type="entry name" value="DUF3016"/>
    <property type="match status" value="1"/>
</dbReference>
<reference evidence="2 3" key="1">
    <citation type="submission" date="2022-10" db="EMBL/GenBank/DDBJ databases">
        <title>paucibacter sp. hw8 Genome sequencing.</title>
        <authorList>
            <person name="Park S."/>
        </authorList>
    </citation>
    <scope>NUCLEOTIDE SEQUENCE [LARGE SCALE GENOMIC DNA]</scope>
    <source>
        <strain evidence="3">hw8</strain>
    </source>
</reference>
<comment type="caution">
    <text evidence="2">The sequence shown here is derived from an EMBL/GenBank/DDBJ whole genome shotgun (WGS) entry which is preliminary data.</text>
</comment>